<dbReference type="AlphaFoldDB" id="A0A537J2T9"/>
<organism evidence="1 2">
    <name type="scientific">Candidatus Segetimicrobium genomatis</name>
    <dbReference type="NCBI Taxonomy" id="2569760"/>
    <lineage>
        <taxon>Bacteria</taxon>
        <taxon>Bacillati</taxon>
        <taxon>Candidatus Sysuimicrobiota</taxon>
        <taxon>Candidatus Sysuimicrobiia</taxon>
        <taxon>Candidatus Sysuimicrobiales</taxon>
        <taxon>Candidatus Segetimicrobiaceae</taxon>
        <taxon>Candidatus Segetimicrobium</taxon>
    </lineage>
</organism>
<proteinExistence type="predicted"/>
<evidence type="ECO:0000313" key="2">
    <source>
        <dbReference type="Proteomes" id="UP000320048"/>
    </source>
</evidence>
<dbReference type="EMBL" id="VBAO01000423">
    <property type="protein sequence ID" value="TMI77847.1"/>
    <property type="molecule type" value="Genomic_DNA"/>
</dbReference>
<sequence>MAVCNPLITNLVKGDGAEWWLFFTYPPGTGLLPAGTPIYPGVNGSFAPFAAGVITGNAAGVQFPTSGIGLYPGLTLGVPYTFELGFGALVGVGGIASIVHPNAPPDPVCVLWELFGVSTTATSGASTS</sequence>
<protein>
    <submittedName>
        <fullName evidence="1">Uncharacterized protein</fullName>
    </submittedName>
</protein>
<name>A0A537J2T9_9BACT</name>
<reference evidence="1 2" key="1">
    <citation type="journal article" date="2019" name="Nat. Microbiol.">
        <title>Mediterranean grassland soil C-N compound turnover is dependent on rainfall and depth, and is mediated by genomically divergent microorganisms.</title>
        <authorList>
            <person name="Diamond S."/>
            <person name="Andeer P.F."/>
            <person name="Li Z."/>
            <person name="Crits-Christoph A."/>
            <person name="Burstein D."/>
            <person name="Anantharaman K."/>
            <person name="Lane K.R."/>
            <person name="Thomas B.C."/>
            <person name="Pan C."/>
            <person name="Northen T.R."/>
            <person name="Banfield J.F."/>
        </authorList>
    </citation>
    <scope>NUCLEOTIDE SEQUENCE [LARGE SCALE GENOMIC DNA]</scope>
    <source>
        <strain evidence="1">NP_7</strain>
    </source>
</reference>
<gene>
    <name evidence="1" type="ORF">E6H04_13465</name>
</gene>
<accession>A0A537J2T9</accession>
<dbReference type="Proteomes" id="UP000320048">
    <property type="component" value="Unassembled WGS sequence"/>
</dbReference>
<comment type="caution">
    <text evidence="1">The sequence shown here is derived from an EMBL/GenBank/DDBJ whole genome shotgun (WGS) entry which is preliminary data.</text>
</comment>
<evidence type="ECO:0000313" key="1">
    <source>
        <dbReference type="EMBL" id="TMI77847.1"/>
    </source>
</evidence>